<feature type="region of interest" description="Disordered" evidence="2">
    <location>
        <begin position="396"/>
        <end position="478"/>
    </location>
</feature>
<proteinExistence type="predicted"/>
<dbReference type="EMBL" id="BMAR01000065">
    <property type="protein sequence ID" value="GFR52495.1"/>
    <property type="molecule type" value="Genomic_DNA"/>
</dbReference>
<accession>A0AAD3E2G9</accession>
<dbReference type="Proteomes" id="UP001054857">
    <property type="component" value="Unassembled WGS sequence"/>
</dbReference>
<evidence type="ECO:0000313" key="4">
    <source>
        <dbReference type="Proteomes" id="UP001054857"/>
    </source>
</evidence>
<comment type="caution">
    <text evidence="3">The sequence shown here is derived from an EMBL/GenBank/DDBJ whole genome shotgun (WGS) entry which is preliminary data.</text>
</comment>
<evidence type="ECO:0000256" key="1">
    <source>
        <dbReference type="ARBA" id="ARBA00004430"/>
    </source>
</evidence>
<keyword evidence="4" id="KW-1185">Reference proteome</keyword>
<dbReference type="GO" id="GO:0005930">
    <property type="term" value="C:axoneme"/>
    <property type="evidence" value="ECO:0007669"/>
    <property type="project" value="UniProtKB-SubCell"/>
</dbReference>
<dbReference type="GO" id="GO:0031146">
    <property type="term" value="P:SCF-dependent proteasomal ubiquitin-dependent protein catabolic process"/>
    <property type="evidence" value="ECO:0007669"/>
    <property type="project" value="TreeGrafter"/>
</dbReference>
<comment type="subcellular location">
    <subcellularLocation>
        <location evidence="1">Cytoplasm</location>
        <location evidence="1">Cytoskeleton</location>
        <location evidence="1">Cilium axoneme</location>
    </subcellularLocation>
</comment>
<feature type="compositionally biased region" description="Polar residues" evidence="2">
    <location>
        <begin position="459"/>
        <end position="470"/>
    </location>
</feature>
<reference evidence="3 4" key="1">
    <citation type="journal article" date="2021" name="Sci. Rep.">
        <title>Genome sequencing of the multicellular alga Astrephomene provides insights into convergent evolution of germ-soma differentiation.</title>
        <authorList>
            <person name="Yamashita S."/>
            <person name="Yamamoto K."/>
            <person name="Matsuzaki R."/>
            <person name="Suzuki S."/>
            <person name="Yamaguchi H."/>
            <person name="Hirooka S."/>
            <person name="Minakuchi Y."/>
            <person name="Miyagishima S."/>
            <person name="Kawachi M."/>
            <person name="Toyoda A."/>
            <person name="Nozaki H."/>
        </authorList>
    </citation>
    <scope>NUCLEOTIDE SEQUENCE [LARGE SCALE GENOMIC DNA]</scope>
    <source>
        <strain evidence="3 4">NIES-4017</strain>
    </source>
</reference>
<dbReference type="Gene3D" id="3.80.10.10">
    <property type="entry name" value="Ribonuclease Inhibitor"/>
    <property type="match status" value="2"/>
</dbReference>
<organism evidence="3 4">
    <name type="scientific">Astrephomene gubernaculifera</name>
    <dbReference type="NCBI Taxonomy" id="47775"/>
    <lineage>
        <taxon>Eukaryota</taxon>
        <taxon>Viridiplantae</taxon>
        <taxon>Chlorophyta</taxon>
        <taxon>core chlorophytes</taxon>
        <taxon>Chlorophyceae</taxon>
        <taxon>CS clade</taxon>
        <taxon>Chlamydomonadales</taxon>
        <taxon>Astrephomenaceae</taxon>
        <taxon>Astrephomene</taxon>
    </lineage>
</organism>
<dbReference type="PANTHER" id="PTHR13318:SF190">
    <property type="entry name" value="PARTNER OF PAIRED, ISOFORM B"/>
    <property type="match status" value="1"/>
</dbReference>
<sequence length="802" mass="85488">MALAMQGPSRERPLEEVFACVLPSLPYADRATLRSVCTPLRNLTNGACSQLTLTTPAFHNLATLQLLKRFPRVNSVELMLSNPQEAKATTMFLLTSQPDQAAQLARLTLGENRIAAQQYHQQQSQGGGYGGGYGQPESRFQQYGYSSGAKTSPQTFDFTEPILASVCSCLRLKAISIDKNALLETEAAALARLTGLQELRLATNSSAQPLRRPLLQLMLNSMTRLRVLKLSYIRDTTADMVLSLPRLTHLTKLSFQYANWGESGAGERVMAALAKHQKQLADLQLYECCVNDDMLRLIMGITSLRRLHIQDEDAAEESCPTNKGLARITQLRRLEQLELFGEELQLDGELLGRLAQLPALRHLAMAGLDSLQADDVDSPAAFEAMKDLDADVEGMELSSSMGDEETEEDSFSVSVGGGDEATSRPQPSHPSPHGGRSNAAAPRDGSSMAAASCPDLGRGQQSRPSHQRPQASAGEGSAVAGGALKPQLEGCSHVGHQQQRFGQHTPGWKAPRALTLTTQPAPTAAAAGGAPVAPSPAPLQVLRRLQTLRLYGPSSLCMLPPPLALLLPQPQLRHLKLSACASHANLRALSQQSGLHKLIVSHTSVPQLYPPPGTAVPALEPSSAAAAGPGAAAATLPPPGASILGFHSEVVVGLASLHVLRIKDLPGLMDCHLCDLALALSRLPNLTELKLRALGMVSDGGVAALASVTKLRRLKLYELGDGVTEAGVAHLAACLPLLEELKVKDCRRVGPSLRGTLMAFRSAAATAAAQQQQPSLQQQQQPAIPIVRHGQKECEGGRKPPA</sequence>
<dbReference type="PANTHER" id="PTHR13318">
    <property type="entry name" value="PARTNER OF PAIRED, ISOFORM B-RELATED"/>
    <property type="match status" value="1"/>
</dbReference>
<name>A0AAD3E2G9_9CHLO</name>
<evidence type="ECO:0000313" key="3">
    <source>
        <dbReference type="EMBL" id="GFR52495.1"/>
    </source>
</evidence>
<protein>
    <recommendedName>
        <fullName evidence="5">F-box domain-containing protein</fullName>
    </recommendedName>
</protein>
<dbReference type="InterPro" id="IPR032675">
    <property type="entry name" value="LRR_dom_sf"/>
</dbReference>
<evidence type="ECO:0008006" key="5">
    <source>
        <dbReference type="Google" id="ProtNLM"/>
    </source>
</evidence>
<evidence type="ECO:0000256" key="2">
    <source>
        <dbReference type="SAM" id="MobiDB-lite"/>
    </source>
</evidence>
<dbReference type="GO" id="GO:0019005">
    <property type="term" value="C:SCF ubiquitin ligase complex"/>
    <property type="evidence" value="ECO:0007669"/>
    <property type="project" value="TreeGrafter"/>
</dbReference>
<dbReference type="AlphaFoldDB" id="A0AAD3E2G9"/>
<dbReference type="SUPFAM" id="SSF52047">
    <property type="entry name" value="RNI-like"/>
    <property type="match status" value="2"/>
</dbReference>
<gene>
    <name evidence="3" type="ORF">Agub_g15065</name>
</gene>